<dbReference type="Gene3D" id="1.10.340.70">
    <property type="match status" value="1"/>
</dbReference>
<dbReference type="OrthoDB" id="7546154at2759"/>
<dbReference type="Proteomes" id="UP000504618">
    <property type="component" value="Unplaced"/>
</dbReference>
<dbReference type="InterPro" id="IPR036397">
    <property type="entry name" value="RNaseH_sf"/>
</dbReference>
<dbReference type="PANTHER" id="PTHR47331">
    <property type="entry name" value="PHD-TYPE DOMAIN-CONTAINING PROTEIN"/>
    <property type="match status" value="1"/>
</dbReference>
<organism evidence="2 3">
    <name type="scientific">Temnothorax curvispinosus</name>
    <dbReference type="NCBI Taxonomy" id="300111"/>
    <lineage>
        <taxon>Eukaryota</taxon>
        <taxon>Metazoa</taxon>
        <taxon>Ecdysozoa</taxon>
        <taxon>Arthropoda</taxon>
        <taxon>Hexapoda</taxon>
        <taxon>Insecta</taxon>
        <taxon>Pterygota</taxon>
        <taxon>Neoptera</taxon>
        <taxon>Endopterygota</taxon>
        <taxon>Hymenoptera</taxon>
        <taxon>Apocrita</taxon>
        <taxon>Aculeata</taxon>
        <taxon>Formicoidea</taxon>
        <taxon>Formicidae</taxon>
        <taxon>Myrmicinae</taxon>
        <taxon>Temnothorax</taxon>
    </lineage>
</organism>
<evidence type="ECO:0000259" key="1">
    <source>
        <dbReference type="PROSITE" id="PS50994"/>
    </source>
</evidence>
<dbReference type="Pfam" id="PF05380">
    <property type="entry name" value="Peptidase_A17"/>
    <property type="match status" value="1"/>
</dbReference>
<dbReference type="Gene3D" id="3.30.70.270">
    <property type="match status" value="1"/>
</dbReference>
<dbReference type="Gene3D" id="3.10.10.10">
    <property type="entry name" value="HIV Type 1 Reverse Transcriptase, subunit A, domain 1"/>
    <property type="match status" value="1"/>
</dbReference>
<dbReference type="PROSITE" id="PS50994">
    <property type="entry name" value="INTEGRASE"/>
    <property type="match status" value="1"/>
</dbReference>
<protein>
    <submittedName>
        <fullName evidence="3">Uncharacterized protein LOC112468186</fullName>
    </submittedName>
</protein>
<dbReference type="Pfam" id="PF17921">
    <property type="entry name" value="Integrase_H2C2"/>
    <property type="match status" value="1"/>
</dbReference>
<dbReference type="GO" id="GO:0071897">
    <property type="term" value="P:DNA biosynthetic process"/>
    <property type="evidence" value="ECO:0007669"/>
    <property type="project" value="UniProtKB-ARBA"/>
</dbReference>
<gene>
    <name evidence="3" type="primary">LOC112468186</name>
</gene>
<dbReference type="Pfam" id="PF03564">
    <property type="entry name" value="DUF1759"/>
    <property type="match status" value="1"/>
</dbReference>
<dbReference type="Pfam" id="PF18701">
    <property type="entry name" value="DUF5641"/>
    <property type="match status" value="1"/>
</dbReference>
<accession>A0A6J1RFD9</accession>
<dbReference type="GO" id="GO:0042575">
    <property type="term" value="C:DNA polymerase complex"/>
    <property type="evidence" value="ECO:0007669"/>
    <property type="project" value="UniProtKB-ARBA"/>
</dbReference>
<dbReference type="InterPro" id="IPR040676">
    <property type="entry name" value="DUF5641"/>
</dbReference>
<dbReference type="PANTHER" id="PTHR47331:SF5">
    <property type="entry name" value="RIBONUCLEASE H"/>
    <property type="match status" value="1"/>
</dbReference>
<dbReference type="Gene3D" id="2.40.70.10">
    <property type="entry name" value="Acid Proteases"/>
    <property type="match status" value="1"/>
</dbReference>
<dbReference type="InterPro" id="IPR043128">
    <property type="entry name" value="Rev_trsase/Diguanyl_cyclase"/>
</dbReference>
<reference evidence="3" key="1">
    <citation type="submission" date="2025-08" db="UniProtKB">
        <authorList>
            <consortium name="RefSeq"/>
        </authorList>
    </citation>
    <scope>IDENTIFICATION</scope>
    <source>
        <tissue evidence="3">Whole body</tissue>
    </source>
</reference>
<sequence length="1507" mass="171179">MDLPSMTRENASEMRQIADGASRHINALKALKRPTSHWDDLLIFLLSSKLDTVSMREWQNSLITTELPTFKQFLDFVTHRSQMLEASGKPNSTTAKAEAHSSAKTKRQAACAASVKFRCTHCKEEHSIYFCPKFLALTVHQRIAEVRKAKLCANRLRSTSHNAGKCVSGTCKTCKMKHNTLLHLDTSTADSQGRDEKSQSIKASTTSSTTVVTHGFNYRYDEHIMLATAVIYAFDNKESRKPCRILLDSGSQANFISKGFLDVLNIKAKDSNISISEINNMATTSSQIAQIQLQSRINSFSAKINCFVTDRVTDKIPSFTLKRSAFDIPRNIELADPQFHVSSDIDILIGAELFWQILCVGQIKNSPGHPTLQKTRFGWIPAGRAAQSSQSTKRIQAFAASISNAQLDEQFSRLWKMETIEGTRNLTTEELACEQHFVNTIERTAEGRYMACLPFKKQVEPKFENTRDIALKRLHGLERRFTRDPALKIQYTRFLDEYRALGHMKQVTNWSKDEQEVFYLPHHCVFKNAADRSKIRVVFDASCKDSTGTSLNDTLLTGPVIQQDLMSILVRFRTFRYAFVADIIKMYRQILIHPSQTRYQRILWRDDRTADVETYELTTVTYGTSSASFIATRCLKQLAETYHGKYPVAASHVRRDFYMDDLLTGADSIAQAKKARDEIIQLLREGSFELNKWASNCPELLDQVTKHDRVLVPIGEDKDSSVLGIHWNHAQDTFYFSFKIGEHPAVISKRTILSELSSLFDPLGLVGPVLVLAKLIMQDLWQADIHWDESVPPNIDLRWKNLRLQIPIINHYAIPRCVRYSTRPGHTQLHGFCDASERAYGACIYIRTQIKANKFRVELLCSKSRVAPIKSQSLPRLELAAAVLLAQLVDKISEAIHVDNIPIFLWSDSTITLNWISSPSRKWTVFVANRVGEVQRLTRIDSWRHVSSANNPADILSRGQTPGDLLSAALWWHGALFLMEVEQKWPNRNFNRLEPAPELRRVAAAVAAIGQSDIEELLCKCSNLSKACRILAYCLRLGKVYNRNTSRTFISLSECRFALDIMCREIQKRSFPSEYRALSKDETINPSSSLLSLSPFLHTDGLIRVGGRLRESDLNFDASHSILLPRGHILTKRIIEQEHIRNAHAGIQATMATIRQRFWPLSLRSTTRKIVHECITCFKAKPSLSEVVMGSLPAGRVTVSRPFYHCGVDYAGPVIREGKRRNARSLKAYISIFVCFATKAVHIELVSDLTSNAFIAALKRFVARRGKPEYIYSDNGTTFVGAQGQLKQFYEFLKDDKIQSEIQHFVREQQFSWSFIPPNAPHFGGLWEAAVKSAKYHLNRIVGKANLTFEELATVLCEIEAILNSRPLTPLSEDPNDLSCLTPGHFLVGAPLNSFPCEDLTDVNENRLVRWQRVEQMRQHFWRRWSVEYLHTLQERNKWKTNKGQQLRVDQIVLLKQQGLAPMQWLIGRIEKTHAGPDGQVRTATVRTASGKFVRPLTKIAILPLNN</sequence>
<dbReference type="InterPro" id="IPR001584">
    <property type="entry name" value="Integrase_cat-core"/>
</dbReference>
<dbReference type="CDD" id="cd01644">
    <property type="entry name" value="RT_pepA17"/>
    <property type="match status" value="1"/>
</dbReference>
<dbReference type="InterPro" id="IPR041588">
    <property type="entry name" value="Integrase_H2C2"/>
</dbReference>
<dbReference type="InterPro" id="IPR021109">
    <property type="entry name" value="Peptidase_aspartic_dom_sf"/>
</dbReference>
<proteinExistence type="predicted"/>
<dbReference type="GO" id="GO:0015074">
    <property type="term" value="P:DNA integration"/>
    <property type="evidence" value="ECO:0007669"/>
    <property type="project" value="InterPro"/>
</dbReference>
<dbReference type="InterPro" id="IPR012337">
    <property type="entry name" value="RNaseH-like_sf"/>
</dbReference>
<keyword evidence="2" id="KW-1185">Reference proteome</keyword>
<evidence type="ECO:0000313" key="3">
    <source>
        <dbReference type="RefSeq" id="XP_024893013.1"/>
    </source>
</evidence>
<dbReference type="InterPro" id="IPR005312">
    <property type="entry name" value="DUF1759"/>
</dbReference>
<dbReference type="GO" id="GO:0003676">
    <property type="term" value="F:nucleic acid binding"/>
    <property type="evidence" value="ECO:0007669"/>
    <property type="project" value="InterPro"/>
</dbReference>
<dbReference type="InterPro" id="IPR043502">
    <property type="entry name" value="DNA/RNA_pol_sf"/>
</dbReference>
<dbReference type="CDD" id="cd00303">
    <property type="entry name" value="retropepsin_like"/>
    <property type="match status" value="1"/>
</dbReference>
<feature type="domain" description="Integrase catalytic" evidence="1">
    <location>
        <begin position="1198"/>
        <end position="1391"/>
    </location>
</feature>
<dbReference type="SUPFAM" id="SSF53098">
    <property type="entry name" value="Ribonuclease H-like"/>
    <property type="match status" value="1"/>
</dbReference>
<evidence type="ECO:0000313" key="2">
    <source>
        <dbReference type="Proteomes" id="UP000504618"/>
    </source>
</evidence>
<name>A0A6J1RFD9_9HYME</name>
<dbReference type="SUPFAM" id="SSF56672">
    <property type="entry name" value="DNA/RNA polymerases"/>
    <property type="match status" value="1"/>
</dbReference>
<dbReference type="RefSeq" id="XP_024893013.1">
    <property type="nucleotide sequence ID" value="XM_025037245.1"/>
</dbReference>
<dbReference type="InterPro" id="IPR008042">
    <property type="entry name" value="Retrotrans_Pao"/>
</dbReference>
<dbReference type="GeneID" id="112468186"/>
<dbReference type="Gene3D" id="3.30.420.10">
    <property type="entry name" value="Ribonuclease H-like superfamily/Ribonuclease H"/>
    <property type="match status" value="1"/>
</dbReference>